<dbReference type="Pfam" id="PF00512">
    <property type="entry name" value="HisKA"/>
    <property type="match status" value="1"/>
</dbReference>
<dbReference type="InterPro" id="IPR036097">
    <property type="entry name" value="HisK_dim/P_sf"/>
</dbReference>
<evidence type="ECO:0000256" key="5">
    <source>
        <dbReference type="ARBA" id="ARBA00022741"/>
    </source>
</evidence>
<comment type="catalytic activity">
    <reaction evidence="1">
        <text>ATP + protein L-histidine = ADP + protein N-phospho-L-histidine.</text>
        <dbReference type="EC" id="2.7.13.3"/>
    </reaction>
</comment>
<evidence type="ECO:0000256" key="6">
    <source>
        <dbReference type="ARBA" id="ARBA00022777"/>
    </source>
</evidence>
<organism evidence="11 12">
    <name type="scientific">Metabacillus fastidiosus</name>
    <dbReference type="NCBI Taxonomy" id="1458"/>
    <lineage>
        <taxon>Bacteria</taxon>
        <taxon>Bacillati</taxon>
        <taxon>Bacillota</taxon>
        <taxon>Bacilli</taxon>
        <taxon>Bacillales</taxon>
        <taxon>Bacillaceae</taxon>
        <taxon>Metabacillus</taxon>
    </lineage>
</organism>
<protein>
    <recommendedName>
        <fullName evidence="2">histidine kinase</fullName>
        <ecNumber evidence="2">2.7.13.3</ecNumber>
    </recommendedName>
</protein>
<proteinExistence type="predicted"/>
<keyword evidence="9" id="KW-1133">Transmembrane helix</keyword>
<dbReference type="EC" id="2.7.13.3" evidence="2"/>
<evidence type="ECO:0000256" key="1">
    <source>
        <dbReference type="ARBA" id="ARBA00000085"/>
    </source>
</evidence>
<dbReference type="PANTHER" id="PTHR45436">
    <property type="entry name" value="SENSOR HISTIDINE KINASE YKOH"/>
    <property type="match status" value="1"/>
</dbReference>
<keyword evidence="9" id="KW-0812">Transmembrane</keyword>
<sequence length="345" mass="40028">MKTKKPSLTRLFRKKDIFESTQFRLTLLYSGLLMLFLVVFIAVVYTILYATIFKDQERELKSSVSQEARNIKNYLKYQDHEGHLDFRNQESLVKDPDQFFYYVVNRSGEIVLGDERIPELRPKISTAISNWEPGRNEILQKTFQVEFSKKRENGKDRRDEFRPAQRTDTIRLIIAGQPIYYDGKVIGMLYIGKEISLAYQVFKWLLIILIVLAGLFSGVALIISYYMSKKAMVPITRAFSRQQEFTADASHELRTPLSIMLSSINALEMTLDLKKEDYSNKLLFNMKNEVKRMTGLVSDLLTLARSDSGIVEHVMESFDFRPIAEEVVESVRAMAESKQIRIPKD</sequence>
<comment type="caution">
    <text evidence="11">The sequence shown here is derived from an EMBL/GenBank/DDBJ whole genome shotgun (WGS) entry which is preliminary data.</text>
</comment>
<dbReference type="PANTHER" id="PTHR45436:SF5">
    <property type="entry name" value="SENSOR HISTIDINE KINASE TRCS"/>
    <property type="match status" value="1"/>
</dbReference>
<evidence type="ECO:0000259" key="10">
    <source>
        <dbReference type="PROSITE" id="PS50109"/>
    </source>
</evidence>
<evidence type="ECO:0000256" key="7">
    <source>
        <dbReference type="ARBA" id="ARBA00022840"/>
    </source>
</evidence>
<keyword evidence="9" id="KW-0472">Membrane</keyword>
<dbReference type="InterPro" id="IPR005467">
    <property type="entry name" value="His_kinase_dom"/>
</dbReference>
<evidence type="ECO:0000256" key="3">
    <source>
        <dbReference type="ARBA" id="ARBA00022553"/>
    </source>
</evidence>
<dbReference type="PROSITE" id="PS50109">
    <property type="entry name" value="HIS_KIN"/>
    <property type="match status" value="1"/>
</dbReference>
<dbReference type="InterPro" id="IPR003661">
    <property type="entry name" value="HisK_dim/P_dom"/>
</dbReference>
<name>A0ABU6P3W8_9BACI</name>
<dbReference type="EMBL" id="JARTFS010000016">
    <property type="protein sequence ID" value="MED4403352.1"/>
    <property type="molecule type" value="Genomic_DNA"/>
</dbReference>
<keyword evidence="5" id="KW-0547">Nucleotide-binding</keyword>
<dbReference type="Gene3D" id="1.10.287.130">
    <property type="match status" value="1"/>
</dbReference>
<evidence type="ECO:0000256" key="2">
    <source>
        <dbReference type="ARBA" id="ARBA00012438"/>
    </source>
</evidence>
<keyword evidence="8" id="KW-0902">Two-component regulatory system</keyword>
<feature type="transmembrane region" description="Helical" evidence="9">
    <location>
        <begin position="27"/>
        <end position="52"/>
    </location>
</feature>
<dbReference type="Proteomes" id="UP001342826">
    <property type="component" value="Unassembled WGS sequence"/>
</dbReference>
<accession>A0ABU6P3W8</accession>
<keyword evidence="4" id="KW-0808">Transferase</keyword>
<evidence type="ECO:0000313" key="12">
    <source>
        <dbReference type="Proteomes" id="UP001342826"/>
    </source>
</evidence>
<feature type="domain" description="Histidine kinase" evidence="10">
    <location>
        <begin position="248"/>
        <end position="345"/>
    </location>
</feature>
<dbReference type="SUPFAM" id="SSF47384">
    <property type="entry name" value="Homodimeric domain of signal transducing histidine kinase"/>
    <property type="match status" value="1"/>
</dbReference>
<evidence type="ECO:0000256" key="8">
    <source>
        <dbReference type="ARBA" id="ARBA00023012"/>
    </source>
</evidence>
<dbReference type="SMART" id="SM00388">
    <property type="entry name" value="HisKA"/>
    <property type="match status" value="1"/>
</dbReference>
<gene>
    <name evidence="11" type="ORF">P9271_18765</name>
</gene>
<dbReference type="RefSeq" id="WP_328015730.1">
    <property type="nucleotide sequence ID" value="NZ_JARTFS010000016.1"/>
</dbReference>
<keyword evidence="3" id="KW-0597">Phosphoprotein</keyword>
<reference evidence="11 12" key="1">
    <citation type="submission" date="2023-03" db="EMBL/GenBank/DDBJ databases">
        <title>Bacillus Genome Sequencing.</title>
        <authorList>
            <person name="Dunlap C."/>
        </authorList>
    </citation>
    <scope>NUCLEOTIDE SEQUENCE [LARGE SCALE GENOMIC DNA]</scope>
    <source>
        <strain evidence="11 12">NRS-1717</strain>
    </source>
</reference>
<feature type="transmembrane region" description="Helical" evidence="9">
    <location>
        <begin position="204"/>
        <end position="227"/>
    </location>
</feature>
<keyword evidence="12" id="KW-1185">Reference proteome</keyword>
<keyword evidence="7" id="KW-0067">ATP-binding</keyword>
<evidence type="ECO:0000256" key="9">
    <source>
        <dbReference type="SAM" id="Phobius"/>
    </source>
</evidence>
<keyword evidence="6 11" id="KW-0418">Kinase</keyword>
<evidence type="ECO:0000313" key="11">
    <source>
        <dbReference type="EMBL" id="MED4403352.1"/>
    </source>
</evidence>
<dbReference type="InterPro" id="IPR050428">
    <property type="entry name" value="TCS_sensor_his_kinase"/>
</dbReference>
<dbReference type="CDD" id="cd00082">
    <property type="entry name" value="HisKA"/>
    <property type="match status" value="1"/>
</dbReference>
<dbReference type="GO" id="GO:0016301">
    <property type="term" value="F:kinase activity"/>
    <property type="evidence" value="ECO:0007669"/>
    <property type="project" value="UniProtKB-KW"/>
</dbReference>
<evidence type="ECO:0000256" key="4">
    <source>
        <dbReference type="ARBA" id="ARBA00022679"/>
    </source>
</evidence>